<sequence>MPQKRNLPIGIQAFDKLRRGGHYYVDKTPHLLRLVSEGGYFFLSRPRRFGKSLLLDTLKCLFEGRQDLFEGLFILEQWDWQVRHPVIRLSFADGVLTTRETLDVHIDELLRAEASRLEVALTNTSIPGRFRELIQQAHAVHGQRAVVLIDEYDKPILDNITEPERARAVREGLKNLYSVLKDADPHLRFCLLTGVSKFSKVSLFSGLNNLNDITLDEPYADICGYTDHDVDTVFAAELPGLDRAEIRDWYNGYRWGGADTPSVYNPFDLLLLFQKRRFAPYWFESATPTFLVDLLSERGVFTPRLEAMQTEAELLGRFDVDGIATEALLFQTGYLTVHAVEEPMTGYWLYTLGYPNREVESSLNQALLPALGVPESPRQRLSLFRILQAHDLDALEVHFKALFASLPHDWYRNNPIARYEGHYASVFYSHFAALGLRISVEDSSHMGKVDMAVEFGGHVYVFEFKVVEQVPQGRALQQIKDKGYADKYRGRGQPIHLIGVEFSRVQRQVVAFEVETVPVT</sequence>
<dbReference type="Pfam" id="PF08011">
    <property type="entry name" value="PDDEXK_9"/>
    <property type="match status" value="1"/>
</dbReference>
<evidence type="ECO:0000313" key="2">
    <source>
        <dbReference type="EMBL" id="SEK58594.1"/>
    </source>
</evidence>
<accession>A0A1H7I8A1</accession>
<dbReference type="Proteomes" id="UP000199256">
    <property type="component" value="Unassembled WGS sequence"/>
</dbReference>
<dbReference type="PANTHER" id="PTHR34825:SF1">
    <property type="entry name" value="AAA-ATPASE-LIKE DOMAIN-CONTAINING PROTEIN"/>
    <property type="match status" value="1"/>
</dbReference>
<protein>
    <submittedName>
        <fullName evidence="2">PD-(D/E)XK nuclease superfamily protein</fullName>
    </submittedName>
</protein>
<dbReference type="AlphaFoldDB" id="A0A1H7I8A1"/>
<dbReference type="STRING" id="1396821.SAMN05444515_10360"/>
<feature type="domain" description="AAA-ATPase-like" evidence="1">
    <location>
        <begin position="8"/>
        <end position="204"/>
    </location>
</feature>
<gene>
    <name evidence="2" type="ORF">SAMN05444515_10360</name>
</gene>
<dbReference type="InterPro" id="IPR018631">
    <property type="entry name" value="AAA-ATPase-like_dom"/>
</dbReference>
<dbReference type="InterPro" id="IPR012547">
    <property type="entry name" value="PDDEXK_9"/>
</dbReference>
<evidence type="ECO:0000259" key="1">
    <source>
        <dbReference type="Pfam" id="PF09820"/>
    </source>
</evidence>
<organism evidence="2 3">
    <name type="scientific">Ectothiorhodospira marina</name>
    <dbReference type="NCBI Taxonomy" id="1396821"/>
    <lineage>
        <taxon>Bacteria</taxon>
        <taxon>Pseudomonadati</taxon>
        <taxon>Pseudomonadota</taxon>
        <taxon>Gammaproteobacteria</taxon>
        <taxon>Chromatiales</taxon>
        <taxon>Ectothiorhodospiraceae</taxon>
        <taxon>Ectothiorhodospira</taxon>
    </lineage>
</organism>
<evidence type="ECO:0000313" key="3">
    <source>
        <dbReference type="Proteomes" id="UP000199256"/>
    </source>
</evidence>
<dbReference type="PANTHER" id="PTHR34825">
    <property type="entry name" value="CONSERVED PROTEIN, WITH A WEAK D-GALACTARATE DEHYDRATASE/ALTRONATE HYDROLASE DOMAIN"/>
    <property type="match status" value="1"/>
</dbReference>
<dbReference type="Pfam" id="PF09820">
    <property type="entry name" value="AAA-ATPase_like"/>
    <property type="match status" value="1"/>
</dbReference>
<reference evidence="3" key="1">
    <citation type="submission" date="2016-10" db="EMBL/GenBank/DDBJ databases">
        <authorList>
            <person name="Varghese N."/>
            <person name="Submissions S."/>
        </authorList>
    </citation>
    <scope>NUCLEOTIDE SEQUENCE [LARGE SCALE GENOMIC DNA]</scope>
    <source>
        <strain evidence="3">DSM 241</strain>
    </source>
</reference>
<keyword evidence="3" id="KW-1185">Reference proteome</keyword>
<proteinExistence type="predicted"/>
<dbReference type="EMBL" id="FOAA01000003">
    <property type="protein sequence ID" value="SEK58594.1"/>
    <property type="molecule type" value="Genomic_DNA"/>
</dbReference>
<dbReference type="OrthoDB" id="5789675at2"/>
<name>A0A1H7I8A1_9GAMM</name>
<dbReference type="RefSeq" id="WP_090251306.1">
    <property type="nucleotide sequence ID" value="NZ_FOAA01000003.1"/>
</dbReference>